<organism evidence="2 3">
    <name type="scientific">Virgibacillus indicus</name>
    <dbReference type="NCBI Taxonomy" id="2024554"/>
    <lineage>
        <taxon>Bacteria</taxon>
        <taxon>Bacillati</taxon>
        <taxon>Bacillota</taxon>
        <taxon>Bacilli</taxon>
        <taxon>Bacillales</taxon>
        <taxon>Bacillaceae</taxon>
        <taxon>Virgibacillus</taxon>
    </lineage>
</organism>
<name>A0A265N5S5_9BACI</name>
<evidence type="ECO:0000313" key="3">
    <source>
        <dbReference type="Proteomes" id="UP000216498"/>
    </source>
</evidence>
<dbReference type="InterPro" id="IPR016181">
    <property type="entry name" value="Acyl_CoA_acyltransferase"/>
</dbReference>
<protein>
    <recommendedName>
        <fullName evidence="1">N-acetyltransferase domain-containing protein</fullName>
    </recommendedName>
</protein>
<gene>
    <name evidence="2" type="ORF">CIL03_18270</name>
</gene>
<dbReference type="EMBL" id="NPMS01000014">
    <property type="protein sequence ID" value="OZU87131.1"/>
    <property type="molecule type" value="Genomic_DNA"/>
</dbReference>
<dbReference type="AlphaFoldDB" id="A0A265N5S5"/>
<dbReference type="Proteomes" id="UP000216498">
    <property type="component" value="Unassembled WGS sequence"/>
</dbReference>
<reference evidence="2 3" key="1">
    <citation type="submission" date="2017-08" db="EMBL/GenBank/DDBJ databases">
        <title>Virgibacillus indicus sp. nov. and Virgibacillus profoundi sp. nov, two moderately halophilic bacteria isolated from marine sediment by using the Microfluidic Streak Plate.</title>
        <authorList>
            <person name="Xu B."/>
            <person name="Hu B."/>
            <person name="Wang J."/>
            <person name="Zhu Y."/>
            <person name="Huang L."/>
            <person name="Du W."/>
            <person name="Huang Y."/>
        </authorList>
    </citation>
    <scope>NUCLEOTIDE SEQUENCE [LARGE SCALE GENOMIC DNA]</scope>
    <source>
        <strain evidence="2 3">IO3-P2-C2</strain>
    </source>
</reference>
<evidence type="ECO:0000259" key="1">
    <source>
        <dbReference type="PROSITE" id="PS51186"/>
    </source>
</evidence>
<dbReference type="RefSeq" id="WP_094887322.1">
    <property type="nucleotide sequence ID" value="NZ_NPMS01000014.1"/>
</dbReference>
<dbReference type="PROSITE" id="PS51186">
    <property type="entry name" value="GNAT"/>
    <property type="match status" value="1"/>
</dbReference>
<dbReference type="Pfam" id="PF00583">
    <property type="entry name" value="Acetyltransf_1"/>
    <property type="match status" value="1"/>
</dbReference>
<sequence length="300" mass="34717">MQINIRKYESQDEVQLKHLIKLCYENENLITISKSPKMKVAYSAFDQNKLVGAVFAWKNDFHPFCTYFRLLISPEYKKEKIAGLLLSKLQEQDEVNLPLQTSIWETNASLCEFYKATGFETVRKTYLPRLPVSDLEIFLSIKNNYIDYSLKTLAEITTDNHMMEKLTQLVKRAYEQTHMANPVAEIGLEKWKRLILSEDTLTNGSYVYVDSTSSEILAFSLLHESDSSDTVELGWSGSTNHTSIKLIPQLILQQIIFAEEKEYKYMEGEFDTTSKFAMEVLRTIPFPSSAAWVTFQKHKK</sequence>
<dbReference type="OrthoDB" id="2720396at2"/>
<feature type="domain" description="N-acetyltransferase" evidence="1">
    <location>
        <begin position="3"/>
        <end position="142"/>
    </location>
</feature>
<evidence type="ECO:0000313" key="2">
    <source>
        <dbReference type="EMBL" id="OZU87131.1"/>
    </source>
</evidence>
<dbReference type="SUPFAM" id="SSF55729">
    <property type="entry name" value="Acyl-CoA N-acyltransferases (Nat)"/>
    <property type="match status" value="1"/>
</dbReference>
<dbReference type="GO" id="GO:0016747">
    <property type="term" value="F:acyltransferase activity, transferring groups other than amino-acyl groups"/>
    <property type="evidence" value="ECO:0007669"/>
    <property type="project" value="InterPro"/>
</dbReference>
<accession>A0A265N5S5</accession>
<proteinExistence type="predicted"/>
<comment type="caution">
    <text evidence="2">The sequence shown here is derived from an EMBL/GenBank/DDBJ whole genome shotgun (WGS) entry which is preliminary data.</text>
</comment>
<dbReference type="Gene3D" id="3.40.630.30">
    <property type="match status" value="1"/>
</dbReference>
<dbReference type="InterPro" id="IPR000182">
    <property type="entry name" value="GNAT_dom"/>
</dbReference>
<keyword evidence="3" id="KW-1185">Reference proteome</keyword>